<feature type="domain" description="Methyl-accepting transducer" evidence="7">
    <location>
        <begin position="394"/>
        <end position="609"/>
    </location>
</feature>
<keyword evidence="10" id="KW-1185">Reference proteome</keyword>
<evidence type="ECO:0000259" key="8">
    <source>
        <dbReference type="PROSITE" id="PS50885"/>
    </source>
</evidence>
<dbReference type="EMBL" id="VFMN01000001">
    <property type="protein sequence ID" value="TQJ10249.1"/>
    <property type="molecule type" value="Genomic_DNA"/>
</dbReference>
<sequence>MNPRHPSVTRPELLVLAGSLLLLVGAVASARLYPAVTVAVAAVAAVAQTLLLWVGVLRPAGRRRAGLASLAVAAGHLADGDFGAAQVAVALDTTGDEALTAARRALVAVDTSAHALTQQMATMAAAHEAGDIDVVVDPAAFRGGYATIARGVNEMVGAHIAVKKQAMAVVAAFGEGDFDAPLEQLPGKKAFINDTIEQVRTNLRGLIADMDAMSTAHEAGDIDVVIDTTRFHGGFRTMAQGVNNMVGSHIAVKKQAMAVFQAFGEGDFDAPMPQLPGKKAFINDTVEQVRANLQSLVTDASALAAAGVEGRLDVRADVSRHHGGFRAVVEGVNATLDAVIGPVGEVGRVLKAIERGDLTQTVATPYRGQLEELRVAANSTVLRLADTVREVINATEQLGNASAQISGASQSLSQATTEQAASVEETSASAEQMAASINQNSDNASVTDGIATTAAQEANEGGRAVEETVAAMKTIASKIAIIDEIAFQTNMLALNATIEAARAGEHGKGFAVVATEVGRLAERSQVAAEEIGELATGSVRTAERAGTLLGQIVPSIGRTSDLVQEISAASSEQSSGAAQISLAMAQISKITQQNAASSEELAATAEEMSSQTQSLRELMRFFTVETAGGAARRALAPAAAQPLVRTSPLPVLTRDSDAAFDLDDAAFERF</sequence>
<evidence type="ECO:0000256" key="5">
    <source>
        <dbReference type="PROSITE-ProRule" id="PRU00284"/>
    </source>
</evidence>
<dbReference type="PRINTS" id="PR00260">
    <property type="entry name" value="CHEMTRNSDUCR"/>
</dbReference>
<keyword evidence="2 6" id="KW-0812">Transmembrane</keyword>
<dbReference type="PANTHER" id="PTHR43531">
    <property type="entry name" value="PROTEIN ICFG"/>
    <property type="match status" value="1"/>
</dbReference>
<proteinExistence type="inferred from homology"/>
<dbReference type="InterPro" id="IPR004089">
    <property type="entry name" value="MCPsignal_dom"/>
</dbReference>
<dbReference type="GO" id="GO:0006935">
    <property type="term" value="P:chemotaxis"/>
    <property type="evidence" value="ECO:0007669"/>
    <property type="project" value="UniProtKB-KW"/>
</dbReference>
<dbReference type="SMART" id="SM00304">
    <property type="entry name" value="HAMP"/>
    <property type="match status" value="3"/>
</dbReference>
<dbReference type="CDD" id="cd17527">
    <property type="entry name" value="HAMP_II"/>
    <property type="match status" value="2"/>
</dbReference>
<evidence type="ECO:0000313" key="9">
    <source>
        <dbReference type="EMBL" id="TQJ10249.1"/>
    </source>
</evidence>
<dbReference type="AlphaFoldDB" id="A0A542E4N2"/>
<dbReference type="GO" id="GO:0005886">
    <property type="term" value="C:plasma membrane"/>
    <property type="evidence" value="ECO:0007669"/>
    <property type="project" value="TreeGrafter"/>
</dbReference>
<name>A0A542E4N2_9MICO</name>
<dbReference type="PANTHER" id="PTHR43531:SF11">
    <property type="entry name" value="METHYL-ACCEPTING CHEMOTAXIS PROTEIN 3"/>
    <property type="match status" value="1"/>
</dbReference>
<dbReference type="PROSITE" id="PS50885">
    <property type="entry name" value="HAMP"/>
    <property type="match status" value="1"/>
</dbReference>
<comment type="similarity">
    <text evidence="4">Belongs to the methyl-accepting chemotaxis (MCP) protein family.</text>
</comment>
<dbReference type="GO" id="GO:0004888">
    <property type="term" value="F:transmembrane signaling receptor activity"/>
    <property type="evidence" value="ECO:0007669"/>
    <property type="project" value="InterPro"/>
</dbReference>
<dbReference type="InterPro" id="IPR003660">
    <property type="entry name" value="HAMP_dom"/>
</dbReference>
<evidence type="ECO:0000256" key="1">
    <source>
        <dbReference type="ARBA" id="ARBA00022500"/>
    </source>
</evidence>
<dbReference type="InterPro" id="IPR041395">
    <property type="entry name" value="McpB_HAMP_3rd"/>
</dbReference>
<keyword evidence="6" id="KW-0472">Membrane</keyword>
<dbReference type="Gene3D" id="1.10.287.950">
    <property type="entry name" value="Methyl-accepting chemotaxis protein"/>
    <property type="match status" value="1"/>
</dbReference>
<dbReference type="Proteomes" id="UP000317893">
    <property type="component" value="Unassembled WGS sequence"/>
</dbReference>
<evidence type="ECO:0000313" key="10">
    <source>
        <dbReference type="Proteomes" id="UP000317893"/>
    </source>
</evidence>
<gene>
    <name evidence="9" type="ORF">FB458_3369</name>
</gene>
<dbReference type="GO" id="GO:0007165">
    <property type="term" value="P:signal transduction"/>
    <property type="evidence" value="ECO:0007669"/>
    <property type="project" value="UniProtKB-KW"/>
</dbReference>
<evidence type="ECO:0000256" key="3">
    <source>
        <dbReference type="ARBA" id="ARBA00022989"/>
    </source>
</evidence>
<organism evidence="9 10">
    <name type="scientific">Lapillicoccus jejuensis</name>
    <dbReference type="NCBI Taxonomy" id="402171"/>
    <lineage>
        <taxon>Bacteria</taxon>
        <taxon>Bacillati</taxon>
        <taxon>Actinomycetota</taxon>
        <taxon>Actinomycetes</taxon>
        <taxon>Micrococcales</taxon>
        <taxon>Intrasporangiaceae</taxon>
        <taxon>Lapillicoccus</taxon>
    </lineage>
</organism>
<dbReference type="Gene3D" id="1.20.120.1530">
    <property type="match status" value="3"/>
</dbReference>
<dbReference type="Pfam" id="PF00015">
    <property type="entry name" value="MCPsignal"/>
    <property type="match status" value="1"/>
</dbReference>
<protein>
    <submittedName>
        <fullName evidence="9">Methyl-accepting chemotaxis protein</fullName>
    </submittedName>
</protein>
<dbReference type="InterPro" id="IPR004090">
    <property type="entry name" value="Chemotax_Me-accpt_rcpt"/>
</dbReference>
<dbReference type="SUPFAM" id="SSF58104">
    <property type="entry name" value="Methyl-accepting chemotaxis protein (MCP) signaling domain"/>
    <property type="match status" value="1"/>
</dbReference>
<reference evidence="9 10" key="1">
    <citation type="submission" date="2019-06" db="EMBL/GenBank/DDBJ databases">
        <title>Sequencing the genomes of 1000 actinobacteria strains.</title>
        <authorList>
            <person name="Klenk H.-P."/>
        </authorList>
    </citation>
    <scope>NUCLEOTIDE SEQUENCE [LARGE SCALE GENOMIC DNA]</scope>
    <source>
        <strain evidence="9 10">DSM 18607</strain>
    </source>
</reference>
<feature type="transmembrane region" description="Helical" evidence="6">
    <location>
        <begin position="39"/>
        <end position="57"/>
    </location>
</feature>
<evidence type="ECO:0000256" key="4">
    <source>
        <dbReference type="ARBA" id="ARBA00029447"/>
    </source>
</evidence>
<dbReference type="SMART" id="SM00283">
    <property type="entry name" value="MA"/>
    <property type="match status" value="1"/>
</dbReference>
<accession>A0A542E4N2</accession>
<feature type="domain" description="HAMP" evidence="8">
    <location>
        <begin position="337"/>
        <end position="389"/>
    </location>
</feature>
<comment type="caution">
    <text evidence="9">The sequence shown here is derived from an EMBL/GenBank/DDBJ whole genome shotgun (WGS) entry which is preliminary data.</text>
</comment>
<dbReference type="Pfam" id="PF18947">
    <property type="entry name" value="HAMP_2"/>
    <property type="match status" value="1"/>
</dbReference>
<evidence type="ECO:0000256" key="6">
    <source>
        <dbReference type="SAM" id="Phobius"/>
    </source>
</evidence>
<keyword evidence="3 6" id="KW-1133">Transmembrane helix</keyword>
<evidence type="ECO:0000259" key="7">
    <source>
        <dbReference type="PROSITE" id="PS50111"/>
    </source>
</evidence>
<keyword evidence="5" id="KW-0807">Transducer</keyword>
<dbReference type="PROSITE" id="PS50111">
    <property type="entry name" value="CHEMOTAXIS_TRANSDUC_2"/>
    <property type="match status" value="1"/>
</dbReference>
<dbReference type="Pfam" id="PF18575">
    <property type="entry name" value="HAMP_N3"/>
    <property type="match status" value="2"/>
</dbReference>
<keyword evidence="1" id="KW-0145">Chemotaxis</keyword>
<dbReference type="CDD" id="cd17528">
    <property type="entry name" value="HAMP_III"/>
    <property type="match status" value="2"/>
</dbReference>
<dbReference type="InterPro" id="IPR051310">
    <property type="entry name" value="MCP_chemotaxis"/>
</dbReference>
<dbReference type="RefSeq" id="WP_211356075.1">
    <property type="nucleotide sequence ID" value="NZ_BAAAPR010000015.1"/>
</dbReference>
<evidence type="ECO:0000256" key="2">
    <source>
        <dbReference type="ARBA" id="ARBA00022692"/>
    </source>
</evidence>